<accession>A0A3P8C304</accession>
<protein>
    <recommendedName>
        <fullName evidence="2">FCH domain-containing protein</fullName>
    </recommendedName>
</protein>
<organism evidence="3 4">
    <name type="scientific">Soboliphyme baturini</name>
    <dbReference type="NCBI Taxonomy" id="241478"/>
    <lineage>
        <taxon>Eukaryota</taxon>
        <taxon>Metazoa</taxon>
        <taxon>Ecdysozoa</taxon>
        <taxon>Nematoda</taxon>
        <taxon>Enoplea</taxon>
        <taxon>Dorylaimia</taxon>
        <taxon>Dioctophymatida</taxon>
        <taxon>Dioctophymatoidea</taxon>
        <taxon>Soboliphymatidae</taxon>
        <taxon>Soboliphyme</taxon>
    </lineage>
</organism>
<sequence length="148" mass="17713">MSSFLAEEHYLRWSYTSILVSDIRQQFGDQLKCLEGRNEASCSVLLELQDFFRRRAEIETEYAKNLEKLNRLFLVRHKMEKVKYVSTRESWPLFSTYNLWKILLNETKTESKNRFVCADLYANHLAPKLSNQVEEMQRITKRVGFCFQ</sequence>
<dbReference type="InterPro" id="IPR027267">
    <property type="entry name" value="AH/BAR_dom_sf"/>
</dbReference>
<dbReference type="InterPro" id="IPR051627">
    <property type="entry name" value="SLIT-ROBO_RhoGAP"/>
</dbReference>
<evidence type="ECO:0000259" key="2">
    <source>
        <dbReference type="SMART" id="SM00055"/>
    </source>
</evidence>
<dbReference type="AlphaFoldDB" id="A0A3P8C304"/>
<evidence type="ECO:0000256" key="1">
    <source>
        <dbReference type="ARBA" id="ARBA00023054"/>
    </source>
</evidence>
<reference evidence="3 4" key="1">
    <citation type="submission" date="2018-11" db="EMBL/GenBank/DDBJ databases">
        <authorList>
            <consortium name="Pathogen Informatics"/>
        </authorList>
    </citation>
    <scope>NUCLEOTIDE SEQUENCE [LARGE SCALE GENOMIC DNA]</scope>
</reference>
<keyword evidence="4" id="KW-1185">Reference proteome</keyword>
<dbReference type="Proteomes" id="UP000270296">
    <property type="component" value="Unassembled WGS sequence"/>
</dbReference>
<gene>
    <name evidence="3" type="ORF">SBAD_LOCUS7335</name>
</gene>
<dbReference type="InterPro" id="IPR001060">
    <property type="entry name" value="FCH_dom"/>
</dbReference>
<proteinExistence type="predicted"/>
<keyword evidence="1" id="KW-0175">Coiled coil</keyword>
<dbReference type="PANTHER" id="PTHR14166">
    <property type="entry name" value="SLIT-ROBO RHO GTPASE ACTIVATING PROTEIN"/>
    <property type="match status" value="1"/>
</dbReference>
<dbReference type="SUPFAM" id="SSF103657">
    <property type="entry name" value="BAR/IMD domain-like"/>
    <property type="match status" value="1"/>
</dbReference>
<evidence type="ECO:0000313" key="3">
    <source>
        <dbReference type="EMBL" id="VDP12745.1"/>
    </source>
</evidence>
<feature type="domain" description="FCH" evidence="2">
    <location>
        <begin position="25"/>
        <end position="121"/>
    </location>
</feature>
<dbReference type="OrthoDB" id="5981864at2759"/>
<evidence type="ECO:0000313" key="4">
    <source>
        <dbReference type="Proteomes" id="UP000270296"/>
    </source>
</evidence>
<dbReference type="SMART" id="SM00055">
    <property type="entry name" value="FCH"/>
    <property type="match status" value="1"/>
</dbReference>
<dbReference type="Gene3D" id="1.20.1270.60">
    <property type="entry name" value="Arfaptin homology (AH) domain/BAR domain"/>
    <property type="match status" value="1"/>
</dbReference>
<dbReference type="Pfam" id="PF00611">
    <property type="entry name" value="FCH"/>
    <property type="match status" value="1"/>
</dbReference>
<name>A0A3P8C304_9BILA</name>
<dbReference type="EMBL" id="UZAM01010538">
    <property type="protein sequence ID" value="VDP12745.1"/>
    <property type="molecule type" value="Genomic_DNA"/>
</dbReference>